<dbReference type="AlphaFoldDB" id="A0A1D4I3U0"/>
<dbReference type="OrthoDB" id="384721at2"/>
<evidence type="ECO:0000313" key="5">
    <source>
        <dbReference type="Proteomes" id="UP000095768"/>
    </source>
</evidence>
<keyword evidence="3" id="KW-0378">Hydrolase</keyword>
<reference evidence="3 5" key="2">
    <citation type="submission" date="2016-09" db="EMBL/GenBank/DDBJ databases">
        <authorList>
            <consortium name="Pathogen Informatics"/>
        </authorList>
    </citation>
    <scope>NUCLEOTIDE SEQUENCE [LARGE SCALE GENOMIC DNA]</scope>
    <source>
        <strain evidence="3 5">82B</strain>
    </source>
</reference>
<dbReference type="RefSeq" id="WP_069994688.1">
    <property type="nucleotide sequence ID" value="NZ_FMPG01000002.1"/>
</dbReference>
<dbReference type="EC" id="3.1.4.46" evidence="3"/>
<reference evidence="2 4" key="1">
    <citation type="submission" date="2016-09" db="EMBL/GenBank/DDBJ databases">
        <authorList>
            <consortium name="Pathogen Informatics"/>
            <person name="Sun Q."/>
            <person name="Inoue M."/>
        </authorList>
    </citation>
    <scope>NUCLEOTIDE SEQUENCE [LARGE SCALE GENOMIC DNA]</scope>
    <source>
        <strain evidence="2 4">82C</strain>
    </source>
</reference>
<keyword evidence="4" id="KW-1185">Reference proteome</keyword>
<dbReference type="PANTHER" id="PTHR46211:SF1">
    <property type="entry name" value="GLYCEROPHOSPHODIESTER PHOSPHODIESTERASE, CYTOPLASMIC"/>
    <property type="match status" value="1"/>
</dbReference>
<organism evidence="3 5">
    <name type="scientific">Staphylococcus caeli</name>
    <dbReference type="NCBI Taxonomy" id="2201815"/>
    <lineage>
        <taxon>Bacteria</taxon>
        <taxon>Bacillati</taxon>
        <taxon>Bacillota</taxon>
        <taxon>Bacilli</taxon>
        <taxon>Bacillales</taxon>
        <taxon>Staphylococcaceae</taxon>
        <taxon>Staphylococcus</taxon>
    </lineage>
</organism>
<dbReference type="Proteomes" id="UP000095768">
    <property type="component" value="Unassembled WGS sequence"/>
</dbReference>
<accession>A0A1D4I3U0</accession>
<dbReference type="Pfam" id="PF03009">
    <property type="entry name" value="GDPD"/>
    <property type="match status" value="1"/>
</dbReference>
<dbReference type="EMBL" id="FMPG01000002">
    <property type="protein sequence ID" value="SCS62844.1"/>
    <property type="molecule type" value="Genomic_DNA"/>
</dbReference>
<evidence type="ECO:0000313" key="4">
    <source>
        <dbReference type="Proteomes" id="UP000095412"/>
    </source>
</evidence>
<protein>
    <submittedName>
        <fullName evidence="3">Glycerophosphoryl diester phosphodiesterase</fullName>
        <ecNumber evidence="3">3.1.4.46</ecNumber>
    </submittedName>
</protein>
<dbReference type="InterPro" id="IPR030395">
    <property type="entry name" value="GP_PDE_dom"/>
</dbReference>
<evidence type="ECO:0000313" key="3">
    <source>
        <dbReference type="EMBL" id="SCS62844.1"/>
    </source>
</evidence>
<sequence>MFTIYGHRGLPSKAPENTLASFKKATSVSDLKWIELDVAITKDEQLVIIHDDYLDRTTDMVGEVSQLNYNEIKHASAGSWFGNEYEAEHLSTLKEIIDLANNTKINLNIELKGVSGPNGSELSESMVTQVSEILKSLDSQIEVLISSFNIYLLKLAESIMPQYQRALIFKASGFGKDWRTLLNFCNSNIVNIEDTKLTQARVKEIKNAGYALNVWTVNNQLRANQLANWGVDGVFTDKADTLIHLQR</sequence>
<dbReference type="GO" id="GO:0006629">
    <property type="term" value="P:lipid metabolic process"/>
    <property type="evidence" value="ECO:0007669"/>
    <property type="project" value="InterPro"/>
</dbReference>
<proteinExistence type="predicted"/>
<dbReference type="PANTHER" id="PTHR46211">
    <property type="entry name" value="GLYCEROPHOSPHORYL DIESTER PHOSPHODIESTERASE"/>
    <property type="match status" value="1"/>
</dbReference>
<evidence type="ECO:0000313" key="2">
    <source>
        <dbReference type="EMBL" id="SCS44170.1"/>
    </source>
</evidence>
<gene>
    <name evidence="3" type="primary">ugpQ_2</name>
    <name evidence="2" type="synonym">ugpQ_1</name>
    <name evidence="3" type="ORF">SAMEA2297795_00849</name>
    <name evidence="2" type="ORF">SAMEA2297796_00527</name>
</gene>
<dbReference type="SUPFAM" id="SSF51695">
    <property type="entry name" value="PLC-like phosphodiesterases"/>
    <property type="match status" value="1"/>
</dbReference>
<dbReference type="InterPro" id="IPR017946">
    <property type="entry name" value="PLC-like_Pdiesterase_TIM-brl"/>
</dbReference>
<dbReference type="Gene3D" id="3.20.20.190">
    <property type="entry name" value="Phosphatidylinositol (PI) phosphodiesterase"/>
    <property type="match status" value="1"/>
</dbReference>
<evidence type="ECO:0000259" key="1">
    <source>
        <dbReference type="PROSITE" id="PS51704"/>
    </source>
</evidence>
<dbReference type="Proteomes" id="UP000095412">
    <property type="component" value="Unassembled WGS sequence"/>
</dbReference>
<name>A0A1D4I3U0_9STAP</name>
<feature type="domain" description="GP-PDE" evidence="1">
    <location>
        <begin position="2"/>
        <end position="246"/>
    </location>
</feature>
<dbReference type="GO" id="GO:0008889">
    <property type="term" value="F:glycerophosphodiester phosphodiesterase activity"/>
    <property type="evidence" value="ECO:0007669"/>
    <property type="project" value="UniProtKB-EC"/>
</dbReference>
<dbReference type="EMBL" id="FMPI01000002">
    <property type="protein sequence ID" value="SCS44170.1"/>
    <property type="molecule type" value="Genomic_DNA"/>
</dbReference>
<dbReference type="PROSITE" id="PS51704">
    <property type="entry name" value="GP_PDE"/>
    <property type="match status" value="1"/>
</dbReference>